<dbReference type="InterPro" id="IPR000719">
    <property type="entry name" value="Prot_kinase_dom"/>
</dbReference>
<comment type="catalytic activity">
    <reaction evidence="11">
        <text>L-seryl-[protein] + ATP = O-phospho-L-seryl-[protein] + ADP + H(+)</text>
        <dbReference type="Rhea" id="RHEA:17989"/>
        <dbReference type="Rhea" id="RHEA-COMP:9863"/>
        <dbReference type="Rhea" id="RHEA-COMP:11604"/>
        <dbReference type="ChEBI" id="CHEBI:15378"/>
        <dbReference type="ChEBI" id="CHEBI:29999"/>
        <dbReference type="ChEBI" id="CHEBI:30616"/>
        <dbReference type="ChEBI" id="CHEBI:83421"/>
        <dbReference type="ChEBI" id="CHEBI:456216"/>
        <dbReference type="EC" id="2.7.11.1"/>
    </reaction>
</comment>
<feature type="region of interest" description="Disordered" evidence="12">
    <location>
        <begin position="751"/>
        <end position="808"/>
    </location>
</feature>
<comment type="caution">
    <text evidence="14">The sequence shown here is derived from an EMBL/GenBank/DDBJ whole genome shotgun (WGS) entry which is preliminary data.</text>
</comment>
<proteinExistence type="inferred from homology"/>
<reference evidence="14" key="2">
    <citation type="submission" date="2023-05" db="EMBL/GenBank/DDBJ databases">
        <authorList>
            <consortium name="Lawrence Berkeley National Laboratory"/>
            <person name="Steindorff A."/>
            <person name="Hensen N."/>
            <person name="Bonometti L."/>
            <person name="Westerberg I."/>
            <person name="Brannstrom I.O."/>
            <person name="Guillou S."/>
            <person name="Cros-Aarteil S."/>
            <person name="Calhoun S."/>
            <person name="Haridas S."/>
            <person name="Kuo A."/>
            <person name="Mondo S."/>
            <person name="Pangilinan J."/>
            <person name="Riley R."/>
            <person name="Labutti K."/>
            <person name="Andreopoulos B."/>
            <person name="Lipzen A."/>
            <person name="Chen C."/>
            <person name="Yanf M."/>
            <person name="Daum C."/>
            <person name="Ng V."/>
            <person name="Clum A."/>
            <person name="Ohm R."/>
            <person name="Martin F."/>
            <person name="Silar P."/>
            <person name="Natvig D."/>
            <person name="Lalanne C."/>
            <person name="Gautier V."/>
            <person name="Ament-Velasquez S.L."/>
            <person name="Kruys A."/>
            <person name="Hutchinson M.I."/>
            <person name="Powell A.J."/>
            <person name="Barry K."/>
            <person name="Miller A.N."/>
            <person name="Grigoriev I.V."/>
            <person name="Debuchy R."/>
            <person name="Gladieux P."/>
            <person name="Thoren M.H."/>
            <person name="Johannesson H."/>
        </authorList>
    </citation>
    <scope>NUCLEOTIDE SEQUENCE</scope>
    <source>
        <strain evidence="14">PSN293</strain>
    </source>
</reference>
<dbReference type="InterPro" id="IPR008271">
    <property type="entry name" value="Ser/Thr_kinase_AS"/>
</dbReference>
<dbReference type="Proteomes" id="UP001301769">
    <property type="component" value="Unassembled WGS sequence"/>
</dbReference>
<dbReference type="GO" id="GO:0005940">
    <property type="term" value="C:septin ring"/>
    <property type="evidence" value="ECO:0007669"/>
    <property type="project" value="UniProtKB-ARBA"/>
</dbReference>
<reference evidence="14" key="1">
    <citation type="journal article" date="2023" name="Mol. Phylogenet. Evol.">
        <title>Genome-scale phylogeny and comparative genomics of the fungal order Sordariales.</title>
        <authorList>
            <person name="Hensen N."/>
            <person name="Bonometti L."/>
            <person name="Westerberg I."/>
            <person name="Brannstrom I.O."/>
            <person name="Guillou S."/>
            <person name="Cros-Aarteil S."/>
            <person name="Calhoun S."/>
            <person name="Haridas S."/>
            <person name="Kuo A."/>
            <person name="Mondo S."/>
            <person name="Pangilinan J."/>
            <person name="Riley R."/>
            <person name="LaButti K."/>
            <person name="Andreopoulos B."/>
            <person name="Lipzen A."/>
            <person name="Chen C."/>
            <person name="Yan M."/>
            <person name="Daum C."/>
            <person name="Ng V."/>
            <person name="Clum A."/>
            <person name="Steindorff A."/>
            <person name="Ohm R.A."/>
            <person name="Martin F."/>
            <person name="Silar P."/>
            <person name="Natvig D.O."/>
            <person name="Lalanne C."/>
            <person name="Gautier V."/>
            <person name="Ament-Velasquez S.L."/>
            <person name="Kruys A."/>
            <person name="Hutchinson M.I."/>
            <person name="Powell A.J."/>
            <person name="Barry K."/>
            <person name="Miller A.N."/>
            <person name="Grigoriev I.V."/>
            <person name="Debuchy R."/>
            <person name="Gladieux P."/>
            <person name="Hiltunen Thoren M."/>
            <person name="Johannesson H."/>
        </authorList>
    </citation>
    <scope>NUCLEOTIDE SEQUENCE</scope>
    <source>
        <strain evidence="14">PSN293</strain>
    </source>
</reference>
<evidence type="ECO:0000313" key="14">
    <source>
        <dbReference type="EMBL" id="KAK4209892.1"/>
    </source>
</evidence>
<dbReference type="PANTHER" id="PTHR24346">
    <property type="entry name" value="MAP/MICROTUBULE AFFINITY-REGULATING KINASE"/>
    <property type="match status" value="1"/>
</dbReference>
<evidence type="ECO:0000256" key="12">
    <source>
        <dbReference type="SAM" id="MobiDB-lite"/>
    </source>
</evidence>
<dbReference type="Gene3D" id="3.30.310.220">
    <property type="entry name" value="Fungal kinase associated-1 domain"/>
    <property type="match status" value="1"/>
</dbReference>
<feature type="region of interest" description="Disordered" evidence="12">
    <location>
        <begin position="846"/>
        <end position="908"/>
    </location>
</feature>
<feature type="region of interest" description="Disordered" evidence="12">
    <location>
        <begin position="603"/>
        <end position="687"/>
    </location>
</feature>
<dbReference type="EC" id="2.7.11.1" evidence="3"/>
<dbReference type="InterPro" id="IPR043024">
    <property type="entry name" value="KA1_sf_fungal"/>
</dbReference>
<dbReference type="InterPro" id="IPR031850">
    <property type="entry name" value="Fungal_KA1_dom"/>
</dbReference>
<evidence type="ECO:0000256" key="6">
    <source>
        <dbReference type="ARBA" id="ARBA00022679"/>
    </source>
</evidence>
<evidence type="ECO:0000256" key="10">
    <source>
        <dbReference type="ARBA" id="ARBA00047899"/>
    </source>
</evidence>
<dbReference type="GO" id="GO:0004674">
    <property type="term" value="F:protein serine/threonine kinase activity"/>
    <property type="evidence" value="ECO:0007669"/>
    <property type="project" value="UniProtKB-KW"/>
</dbReference>
<evidence type="ECO:0000313" key="15">
    <source>
        <dbReference type="Proteomes" id="UP001301769"/>
    </source>
</evidence>
<comment type="similarity">
    <text evidence="2">Belongs to the protein kinase superfamily. CAMK Ser/Thr protein kinase family. NIM1 subfamily.</text>
</comment>
<dbReference type="FunFam" id="1.10.510.10:FF:000394">
    <property type="entry name" value="Serine/threonine-protein kinase HSL1"/>
    <property type="match status" value="1"/>
</dbReference>
<evidence type="ECO:0000256" key="2">
    <source>
        <dbReference type="ARBA" id="ARBA00010791"/>
    </source>
</evidence>
<evidence type="ECO:0000256" key="4">
    <source>
        <dbReference type="ARBA" id="ARBA00022527"/>
    </source>
</evidence>
<dbReference type="PROSITE" id="PS50011">
    <property type="entry name" value="PROTEIN_KINASE_DOM"/>
    <property type="match status" value="1"/>
</dbReference>
<evidence type="ECO:0000256" key="11">
    <source>
        <dbReference type="ARBA" id="ARBA00048679"/>
    </source>
</evidence>
<name>A0AAN6Y5Q9_9PEZI</name>
<evidence type="ECO:0000256" key="7">
    <source>
        <dbReference type="ARBA" id="ARBA00022741"/>
    </source>
</evidence>
<feature type="compositionally biased region" description="Polar residues" evidence="12">
    <location>
        <begin position="603"/>
        <end position="632"/>
    </location>
</feature>
<dbReference type="Pfam" id="PF16797">
    <property type="entry name" value="Fungal_KA1"/>
    <property type="match status" value="1"/>
</dbReference>
<dbReference type="EMBL" id="MU858191">
    <property type="protein sequence ID" value="KAK4209892.1"/>
    <property type="molecule type" value="Genomic_DNA"/>
</dbReference>
<feature type="compositionally biased region" description="Basic and acidic residues" evidence="12">
    <location>
        <begin position="876"/>
        <end position="890"/>
    </location>
</feature>
<dbReference type="Gene3D" id="1.10.510.10">
    <property type="entry name" value="Transferase(Phosphotransferase) domain 1"/>
    <property type="match status" value="1"/>
</dbReference>
<evidence type="ECO:0000256" key="8">
    <source>
        <dbReference type="ARBA" id="ARBA00022777"/>
    </source>
</evidence>
<feature type="compositionally biased region" description="Basic and acidic residues" evidence="12">
    <location>
        <begin position="781"/>
        <end position="794"/>
    </location>
</feature>
<dbReference type="InterPro" id="IPR011009">
    <property type="entry name" value="Kinase-like_dom_sf"/>
</dbReference>
<dbReference type="GO" id="GO:0035556">
    <property type="term" value="P:intracellular signal transduction"/>
    <property type="evidence" value="ECO:0007669"/>
    <property type="project" value="TreeGrafter"/>
</dbReference>
<keyword evidence="6" id="KW-0808">Transferase</keyword>
<evidence type="ECO:0000256" key="3">
    <source>
        <dbReference type="ARBA" id="ARBA00012513"/>
    </source>
</evidence>
<feature type="compositionally biased region" description="Polar residues" evidence="12">
    <location>
        <begin position="971"/>
        <end position="984"/>
    </location>
</feature>
<keyword evidence="8" id="KW-0418">Kinase</keyword>
<dbReference type="Pfam" id="PF00069">
    <property type="entry name" value="Pkinase"/>
    <property type="match status" value="1"/>
</dbReference>
<evidence type="ECO:0000256" key="1">
    <source>
        <dbReference type="ARBA" id="ARBA00004266"/>
    </source>
</evidence>
<dbReference type="PROSITE" id="PS00108">
    <property type="entry name" value="PROTEIN_KINASE_ST"/>
    <property type="match status" value="1"/>
</dbReference>
<comment type="catalytic activity">
    <reaction evidence="10">
        <text>L-threonyl-[protein] + ATP = O-phospho-L-threonyl-[protein] + ADP + H(+)</text>
        <dbReference type="Rhea" id="RHEA:46608"/>
        <dbReference type="Rhea" id="RHEA-COMP:11060"/>
        <dbReference type="Rhea" id="RHEA-COMP:11605"/>
        <dbReference type="ChEBI" id="CHEBI:15378"/>
        <dbReference type="ChEBI" id="CHEBI:30013"/>
        <dbReference type="ChEBI" id="CHEBI:30616"/>
        <dbReference type="ChEBI" id="CHEBI:61977"/>
        <dbReference type="ChEBI" id="CHEBI:456216"/>
        <dbReference type="EC" id="2.7.11.1"/>
    </reaction>
</comment>
<keyword evidence="7" id="KW-0547">Nucleotide-binding</keyword>
<sequence>MDSRSSGKMPAARQPLGDASKRVNYGAPNIEYRGGPEDRENVNPANGKKPTRRSSIPVLAVRAPTAEQRGSRAPAAAVAPENVSSNHHRATPTLDARPVDHRRVSQISTVSSNASSGRGYKTHIGPWQLGKTLGKGSQARVRLARHRVSGQLVAIKIVAKQTTQLTQAGSLANLDYLEKHKPANNSEGGLRRMPLAIEREVAILKLVQHPNIVTLLDIWENRAEIYMVTEYIEHGDLFEYINSYGPLSEQEAVFYFRQMMSALEYCHSFNICHRDLKPENILLKNDGQIKIADFGMAALQQAPNHQLKTACGSPHYAAPELLRHLPYKGSAVDIWSMGVIFFAMLAGRLPFDDSDMSLMLTKAKRAQYIMPKHISREAKDLLRKILVVNGSDRITMRQMWKHPLIKKYDSLAELCVWGTALPIPSKNVDAAPIRDSEVDIQILRQLKSMWHSYSEAQLKAVLAQDRLSDQKVFYWLLYNHRERQLENYNNEVPISKSDFHHLKPPNWGKRFSTCKFTQAGRNGTVKSVSKFTVISNVAEQDEVGTVRSYDPYRSSQVLKPCGSQASGAKLVVHRSKADHELRPNSSNVSHSYTSYKSVNGSFRQRSQHTGSVGQLKSSRGSAGSIRSFQTTPRAVRVNHRTRRGVDFSSVRARDRRRSQSPSKLGKSKTVGDSHLEPVAHQPKDESHHWKQELEQLGHHVASYCDEAFGTSLLSAPVSGESTEFLPSPTSLGNVSLSDFPVPPTYTVKDQARSLRSCSRPLPPLPDKSYHNLKSNTSVSGAERRAVSEPKHGNSHDSTPLRTPAETQGLDYLSSVENTIRVVSSPGAMMGHESVLVPAPLNVRKVSKRPSKTFEPDTDVPSSHTQRRASDGATSQHDGDHNGNTVTEKKPRVSSWFKRSSKDGASGSSFVMVTDSSVTTEDISGDANERKKKTFSFPFWKNSAAKDTPKMSLTDADGDEMMDGEIPRPKTSRPNSGLKTNTESEPNAGRKIEVQQNWLARLFRVKPATRYLCFAISRRRARQDVTILLKQWRRHGIQNLEVDKERSVIFVSLGENNALNLKTVAFAIEFMTVIEHGKRGALCIARFTQERGAASSFHKVVDQVTSHLPTGVLVADKRKVNMMIKTLNS</sequence>
<dbReference type="GO" id="GO:0005935">
    <property type="term" value="C:cellular bud neck"/>
    <property type="evidence" value="ECO:0007669"/>
    <property type="project" value="UniProtKB-SubCell"/>
</dbReference>
<keyword evidence="4" id="KW-0723">Serine/threonine-protein kinase</keyword>
<dbReference type="PANTHER" id="PTHR24346:SF110">
    <property type="entry name" value="NON-SPECIFIC SERINE_THREONINE PROTEIN KINASE"/>
    <property type="match status" value="1"/>
</dbReference>
<dbReference type="SUPFAM" id="SSF56112">
    <property type="entry name" value="Protein kinase-like (PK-like)"/>
    <property type="match status" value="1"/>
</dbReference>
<protein>
    <recommendedName>
        <fullName evidence="3">non-specific serine/threonine protein kinase</fullName>
        <ecNumber evidence="3">2.7.11.1</ecNumber>
    </recommendedName>
</protein>
<dbReference type="SMART" id="SM00220">
    <property type="entry name" value="S_TKc"/>
    <property type="match status" value="1"/>
</dbReference>
<organism evidence="14 15">
    <name type="scientific">Rhypophila decipiens</name>
    <dbReference type="NCBI Taxonomy" id="261697"/>
    <lineage>
        <taxon>Eukaryota</taxon>
        <taxon>Fungi</taxon>
        <taxon>Dikarya</taxon>
        <taxon>Ascomycota</taxon>
        <taxon>Pezizomycotina</taxon>
        <taxon>Sordariomycetes</taxon>
        <taxon>Sordariomycetidae</taxon>
        <taxon>Sordariales</taxon>
        <taxon>Naviculisporaceae</taxon>
        <taxon>Rhypophila</taxon>
    </lineage>
</organism>
<feature type="compositionally biased region" description="Basic and acidic residues" evidence="12">
    <location>
        <begin position="669"/>
        <end position="687"/>
    </location>
</feature>
<evidence type="ECO:0000259" key="13">
    <source>
        <dbReference type="PROSITE" id="PS50011"/>
    </source>
</evidence>
<dbReference type="GO" id="GO:0005524">
    <property type="term" value="F:ATP binding"/>
    <property type="evidence" value="ECO:0007669"/>
    <property type="project" value="UniProtKB-KW"/>
</dbReference>
<feature type="domain" description="Protein kinase" evidence="13">
    <location>
        <begin position="127"/>
        <end position="405"/>
    </location>
</feature>
<evidence type="ECO:0000256" key="5">
    <source>
        <dbReference type="ARBA" id="ARBA00022553"/>
    </source>
</evidence>
<evidence type="ECO:0000256" key="9">
    <source>
        <dbReference type="ARBA" id="ARBA00022840"/>
    </source>
</evidence>
<comment type="subcellular location">
    <subcellularLocation>
        <location evidence="1">Bud neck</location>
    </subcellularLocation>
</comment>
<dbReference type="AlphaFoldDB" id="A0AAN6Y5Q9"/>
<keyword evidence="5" id="KW-0597">Phosphoprotein</keyword>
<gene>
    <name evidence="14" type="ORF">QBC37DRAFT_449413</name>
</gene>
<accession>A0AAN6Y5Q9</accession>
<feature type="region of interest" description="Disordered" evidence="12">
    <location>
        <begin position="947"/>
        <end position="987"/>
    </location>
</feature>
<keyword evidence="15" id="KW-1185">Reference proteome</keyword>
<keyword evidence="9" id="KW-0067">ATP-binding</keyword>
<feature type="region of interest" description="Disordered" evidence="12">
    <location>
        <begin position="1"/>
        <end position="93"/>
    </location>
</feature>